<name>A0ABW4M7Q4_9HYPH</name>
<proteinExistence type="predicted"/>
<accession>A0ABW4M7Q4</accession>
<reference evidence="2" key="1">
    <citation type="journal article" date="2019" name="Int. J. Syst. Evol. Microbiol.">
        <title>The Global Catalogue of Microorganisms (GCM) 10K type strain sequencing project: providing services to taxonomists for standard genome sequencing and annotation.</title>
        <authorList>
            <consortium name="The Broad Institute Genomics Platform"/>
            <consortium name="The Broad Institute Genome Sequencing Center for Infectious Disease"/>
            <person name="Wu L."/>
            <person name="Ma J."/>
        </authorList>
    </citation>
    <scope>NUCLEOTIDE SEQUENCE [LARGE SCALE GENOMIC DNA]</scope>
    <source>
        <strain evidence="2">CG52</strain>
    </source>
</reference>
<dbReference type="Proteomes" id="UP001597322">
    <property type="component" value="Unassembled WGS sequence"/>
</dbReference>
<sequence length="77" mass="8472">MAKYKYPQHVSQSDGGAFDQSFKPGQVVANSGIYRCRTCGNEIAVAKGQPIPANHHEHLLLGPVSWSLLVFAQEHPR</sequence>
<evidence type="ECO:0000313" key="2">
    <source>
        <dbReference type="Proteomes" id="UP001597322"/>
    </source>
</evidence>
<gene>
    <name evidence="1" type="ORF">ACFSE1_13985</name>
</gene>
<evidence type="ECO:0008006" key="3">
    <source>
        <dbReference type="Google" id="ProtNLM"/>
    </source>
</evidence>
<keyword evidence="2" id="KW-1185">Reference proteome</keyword>
<protein>
    <recommendedName>
        <fullName evidence="3">Protein L</fullName>
    </recommendedName>
</protein>
<dbReference type="RefSeq" id="WP_377402485.1">
    <property type="nucleotide sequence ID" value="NZ_JBHUEQ010000025.1"/>
</dbReference>
<evidence type="ECO:0000313" key="1">
    <source>
        <dbReference type="EMBL" id="MFD1746578.1"/>
    </source>
</evidence>
<comment type="caution">
    <text evidence="1">The sequence shown here is derived from an EMBL/GenBank/DDBJ whole genome shotgun (WGS) entry which is preliminary data.</text>
</comment>
<organism evidence="1 2">
    <name type="scientific">Rhizobium helianthi</name>
    <dbReference type="NCBI Taxonomy" id="1132695"/>
    <lineage>
        <taxon>Bacteria</taxon>
        <taxon>Pseudomonadati</taxon>
        <taxon>Pseudomonadota</taxon>
        <taxon>Alphaproteobacteria</taxon>
        <taxon>Hyphomicrobiales</taxon>
        <taxon>Rhizobiaceae</taxon>
        <taxon>Rhizobium/Agrobacterium group</taxon>
        <taxon>Rhizobium</taxon>
    </lineage>
</organism>
<dbReference type="EMBL" id="JBHUEQ010000025">
    <property type="protein sequence ID" value="MFD1746578.1"/>
    <property type="molecule type" value="Genomic_DNA"/>
</dbReference>